<evidence type="ECO:0000313" key="2">
    <source>
        <dbReference type="EMBL" id="CAG8551041.1"/>
    </source>
</evidence>
<reference evidence="2" key="1">
    <citation type="submission" date="2021-06" db="EMBL/GenBank/DDBJ databases">
        <authorList>
            <person name="Kallberg Y."/>
            <person name="Tangrot J."/>
            <person name="Rosling A."/>
        </authorList>
    </citation>
    <scope>NUCLEOTIDE SEQUENCE</scope>
    <source>
        <strain evidence="2">FL130A</strain>
    </source>
</reference>
<protein>
    <submittedName>
        <fullName evidence="2">1345_t:CDS:1</fullName>
    </submittedName>
</protein>
<dbReference type="OrthoDB" id="2442771at2759"/>
<feature type="region of interest" description="Disordered" evidence="1">
    <location>
        <begin position="21"/>
        <end position="45"/>
    </location>
</feature>
<accession>A0A9N9B4B6</accession>
<evidence type="ECO:0000313" key="3">
    <source>
        <dbReference type="Proteomes" id="UP000789508"/>
    </source>
</evidence>
<sequence>MQTHPREDATVTVLHHQLMKYHQSQMNRREPTADQRDNATYSSSSELANITSALNISASRNDSDFSMSDVGGSQPPSYMESINEES</sequence>
<organism evidence="2 3">
    <name type="scientific">Ambispora leptoticha</name>
    <dbReference type="NCBI Taxonomy" id="144679"/>
    <lineage>
        <taxon>Eukaryota</taxon>
        <taxon>Fungi</taxon>
        <taxon>Fungi incertae sedis</taxon>
        <taxon>Mucoromycota</taxon>
        <taxon>Glomeromycotina</taxon>
        <taxon>Glomeromycetes</taxon>
        <taxon>Archaeosporales</taxon>
        <taxon>Ambisporaceae</taxon>
        <taxon>Ambispora</taxon>
    </lineage>
</organism>
<feature type="compositionally biased region" description="Basic and acidic residues" evidence="1">
    <location>
        <begin position="27"/>
        <end position="37"/>
    </location>
</feature>
<dbReference type="EMBL" id="CAJVPS010001803">
    <property type="protein sequence ID" value="CAG8551041.1"/>
    <property type="molecule type" value="Genomic_DNA"/>
</dbReference>
<name>A0A9N9B4B6_9GLOM</name>
<feature type="region of interest" description="Disordered" evidence="1">
    <location>
        <begin position="57"/>
        <end position="86"/>
    </location>
</feature>
<proteinExistence type="predicted"/>
<gene>
    <name evidence="2" type="ORF">ALEPTO_LOCUS5878</name>
</gene>
<keyword evidence="3" id="KW-1185">Reference proteome</keyword>
<dbReference type="Proteomes" id="UP000789508">
    <property type="component" value="Unassembled WGS sequence"/>
</dbReference>
<evidence type="ECO:0000256" key="1">
    <source>
        <dbReference type="SAM" id="MobiDB-lite"/>
    </source>
</evidence>
<comment type="caution">
    <text evidence="2">The sequence shown here is derived from an EMBL/GenBank/DDBJ whole genome shotgun (WGS) entry which is preliminary data.</text>
</comment>
<dbReference type="AlphaFoldDB" id="A0A9N9B4B6"/>
<feature type="compositionally biased region" description="Polar residues" evidence="1">
    <location>
        <begin position="57"/>
        <end position="66"/>
    </location>
</feature>